<accession>E1R641</accession>
<dbReference type="InterPro" id="IPR028098">
    <property type="entry name" value="Glyco_trans_4-like_N"/>
</dbReference>
<dbReference type="RefSeq" id="WP_013254270.1">
    <property type="nucleotide sequence ID" value="NC_014364.1"/>
</dbReference>
<dbReference type="KEGG" id="ssm:Spirs_1679"/>
<dbReference type="Pfam" id="PF13439">
    <property type="entry name" value="Glyco_transf_4"/>
    <property type="match status" value="1"/>
</dbReference>
<dbReference type="eggNOG" id="COG0438">
    <property type="taxonomic scope" value="Bacteria"/>
</dbReference>
<evidence type="ECO:0000259" key="2">
    <source>
        <dbReference type="Pfam" id="PF13439"/>
    </source>
</evidence>
<dbReference type="GO" id="GO:0016757">
    <property type="term" value="F:glycosyltransferase activity"/>
    <property type="evidence" value="ECO:0007669"/>
    <property type="project" value="InterPro"/>
</dbReference>
<keyword evidence="3" id="KW-0808">Transferase</keyword>
<dbReference type="PANTHER" id="PTHR12526:SF595">
    <property type="entry name" value="BLL5217 PROTEIN"/>
    <property type="match status" value="1"/>
</dbReference>
<sequence>MKIAMLAPIAWRTPPRHYGPWERVTSLLTEELVRLGVDVTLFATRDSVTSATLRAVCDRGYEEDPDMNAKVWECLHISECFEHADDFDIIHNQFDFLPLSYSALVSTPVVTTIHGFSSPSILPVYRKYNDRNYYVSISNADRNPDLSYVATIYHGIDLEHFTFRKEPERDRLLFFGRFHPDKGAREAIEIARLSGKKLLMAGIIQDKEYFHRYVEPSISSGEVCYLGSVGPEKRDALLGSATALLHPIDFNEPFGLSVVEAMACGTPVIAFARGSMPELIESGRTGYLVSSVEQAVECVGKLDRIDRYQCRRLVERRFTKERMVNEYVHVYETIASM</sequence>
<dbReference type="AlphaFoldDB" id="E1R641"/>
<dbReference type="Pfam" id="PF00534">
    <property type="entry name" value="Glycos_transf_1"/>
    <property type="match status" value="1"/>
</dbReference>
<dbReference type="OrthoDB" id="9801609at2"/>
<dbReference type="InterPro" id="IPR001296">
    <property type="entry name" value="Glyco_trans_1"/>
</dbReference>
<dbReference type="PANTHER" id="PTHR12526">
    <property type="entry name" value="GLYCOSYLTRANSFERASE"/>
    <property type="match status" value="1"/>
</dbReference>
<dbReference type="SUPFAM" id="SSF53756">
    <property type="entry name" value="UDP-Glycosyltransferase/glycogen phosphorylase"/>
    <property type="match status" value="1"/>
</dbReference>
<feature type="domain" description="Glycosyl transferase family 1" evidence="1">
    <location>
        <begin position="160"/>
        <end position="297"/>
    </location>
</feature>
<evidence type="ECO:0000259" key="1">
    <source>
        <dbReference type="Pfam" id="PF00534"/>
    </source>
</evidence>
<dbReference type="CDD" id="cd03802">
    <property type="entry name" value="GT4_AviGT4-like"/>
    <property type="match status" value="1"/>
</dbReference>
<proteinExistence type="predicted"/>
<dbReference type="Gene3D" id="3.40.50.2000">
    <property type="entry name" value="Glycogen Phosphorylase B"/>
    <property type="match status" value="2"/>
</dbReference>
<dbReference type="Proteomes" id="UP000002318">
    <property type="component" value="Chromosome"/>
</dbReference>
<feature type="domain" description="Glycosyltransferase subfamily 4-like N-terminal" evidence="2">
    <location>
        <begin position="22"/>
        <end position="138"/>
    </location>
</feature>
<organism evidence="3 4">
    <name type="scientific">Sediminispirochaeta smaragdinae (strain DSM 11293 / JCM 15392 / SEBR 4228)</name>
    <name type="common">Spirochaeta smaragdinae</name>
    <dbReference type="NCBI Taxonomy" id="573413"/>
    <lineage>
        <taxon>Bacteria</taxon>
        <taxon>Pseudomonadati</taxon>
        <taxon>Spirochaetota</taxon>
        <taxon>Spirochaetia</taxon>
        <taxon>Spirochaetales</taxon>
        <taxon>Spirochaetaceae</taxon>
        <taxon>Sediminispirochaeta</taxon>
    </lineage>
</organism>
<dbReference type="EMBL" id="CP002116">
    <property type="protein sequence ID" value="ADK80806.1"/>
    <property type="molecule type" value="Genomic_DNA"/>
</dbReference>
<dbReference type="CAZy" id="GT4">
    <property type="family name" value="Glycosyltransferase Family 4"/>
</dbReference>
<evidence type="ECO:0000313" key="3">
    <source>
        <dbReference type="EMBL" id="ADK80806.1"/>
    </source>
</evidence>
<protein>
    <submittedName>
        <fullName evidence="3">Glycosyl transferase group 1</fullName>
    </submittedName>
</protein>
<name>E1R641_SEDSS</name>
<keyword evidence="4" id="KW-1185">Reference proteome</keyword>
<evidence type="ECO:0000313" key="4">
    <source>
        <dbReference type="Proteomes" id="UP000002318"/>
    </source>
</evidence>
<dbReference type="STRING" id="573413.Spirs_1679"/>
<gene>
    <name evidence="3" type="ordered locus">Spirs_1679</name>
</gene>
<dbReference type="HOGENOM" id="CLU_042257_0_0_12"/>
<reference evidence="3 4" key="1">
    <citation type="journal article" date="2010" name="Stand. Genomic Sci.">
        <title>Complete genome sequence of Spirochaeta smaragdinae type strain (SEBR 4228).</title>
        <authorList>
            <person name="Mavromatis K."/>
            <person name="Yasawong M."/>
            <person name="Chertkov O."/>
            <person name="Lapidus A."/>
            <person name="Lucas S."/>
            <person name="Nolan M."/>
            <person name="Del Rio T.G."/>
            <person name="Tice H."/>
            <person name="Cheng J.F."/>
            <person name="Pitluck S."/>
            <person name="Liolios K."/>
            <person name="Ivanova N."/>
            <person name="Tapia R."/>
            <person name="Han C."/>
            <person name="Bruce D."/>
            <person name="Goodwin L."/>
            <person name="Pati A."/>
            <person name="Chen A."/>
            <person name="Palaniappan K."/>
            <person name="Land M."/>
            <person name="Hauser L."/>
            <person name="Chang Y.J."/>
            <person name="Jeffries C.D."/>
            <person name="Detter J.C."/>
            <person name="Rohde M."/>
            <person name="Brambilla E."/>
            <person name="Spring S."/>
            <person name="Goker M."/>
            <person name="Sikorski J."/>
            <person name="Woyke T."/>
            <person name="Bristow J."/>
            <person name="Eisen J.A."/>
            <person name="Markowitz V."/>
            <person name="Hugenholtz P."/>
            <person name="Klenk H.P."/>
            <person name="Kyrpides N.C."/>
        </authorList>
    </citation>
    <scope>NUCLEOTIDE SEQUENCE [LARGE SCALE GENOMIC DNA]</scope>
    <source>
        <strain evidence="4">DSM 11293 / JCM 15392 / SEBR 4228</strain>
    </source>
</reference>